<comment type="caution">
    <text evidence="3">The sequence shown here is derived from an EMBL/GenBank/DDBJ whole genome shotgun (WGS) entry which is preliminary data.</text>
</comment>
<dbReference type="NCBIfam" id="TIGR00256">
    <property type="entry name" value="D-aminoacyl-tRNA deacylase"/>
    <property type="match status" value="1"/>
</dbReference>
<reference evidence="4" key="1">
    <citation type="journal article" date="2019" name="Int. J. Syst. Evol. Microbiol.">
        <title>The Global Catalogue of Microorganisms (GCM) 10K type strain sequencing project: providing services to taxonomists for standard genome sequencing and annotation.</title>
        <authorList>
            <consortium name="The Broad Institute Genomics Platform"/>
            <consortium name="The Broad Institute Genome Sequencing Center for Infectious Disease"/>
            <person name="Wu L."/>
            <person name="Ma J."/>
        </authorList>
    </citation>
    <scope>NUCLEOTIDE SEQUENCE [LARGE SCALE GENOMIC DNA]</scope>
    <source>
        <strain evidence="4">CGMCC 1.13718</strain>
    </source>
</reference>
<comment type="similarity">
    <text evidence="1 2">Belongs to the DTD family.</text>
</comment>
<dbReference type="GO" id="GO:0051499">
    <property type="term" value="F:D-aminoacyl-tRNA deacylase activity"/>
    <property type="evidence" value="ECO:0007669"/>
    <property type="project" value="UniProtKB-EC"/>
</dbReference>
<dbReference type="InterPro" id="IPR023509">
    <property type="entry name" value="DTD-like_sf"/>
</dbReference>
<keyword evidence="2 3" id="KW-0378">Hydrolase</keyword>
<dbReference type="HAMAP" id="MF_00518">
    <property type="entry name" value="Deacylase_Dtd"/>
    <property type="match status" value="1"/>
</dbReference>
<comment type="catalytic activity">
    <reaction evidence="2">
        <text>a D-aminoacyl-tRNA + H2O = a tRNA + a D-alpha-amino acid + H(+)</text>
        <dbReference type="Rhea" id="RHEA:13953"/>
        <dbReference type="Rhea" id="RHEA-COMP:10123"/>
        <dbReference type="Rhea" id="RHEA-COMP:10124"/>
        <dbReference type="ChEBI" id="CHEBI:15377"/>
        <dbReference type="ChEBI" id="CHEBI:15378"/>
        <dbReference type="ChEBI" id="CHEBI:59871"/>
        <dbReference type="ChEBI" id="CHEBI:78442"/>
        <dbReference type="ChEBI" id="CHEBI:79333"/>
        <dbReference type="EC" id="3.1.1.96"/>
    </reaction>
</comment>
<evidence type="ECO:0000256" key="2">
    <source>
        <dbReference type="HAMAP-Rule" id="MF_00518"/>
    </source>
</evidence>
<dbReference type="SUPFAM" id="SSF69500">
    <property type="entry name" value="DTD-like"/>
    <property type="match status" value="1"/>
</dbReference>
<organism evidence="3 4">
    <name type="scientific">Pseudofrancisella aestuarii</name>
    <dbReference type="NCBI Taxonomy" id="2670347"/>
    <lineage>
        <taxon>Bacteria</taxon>
        <taxon>Pseudomonadati</taxon>
        <taxon>Pseudomonadota</taxon>
        <taxon>Gammaproteobacteria</taxon>
        <taxon>Thiotrichales</taxon>
        <taxon>Francisellaceae</taxon>
        <taxon>Pseudofrancisella</taxon>
    </lineage>
</organism>
<comment type="function">
    <text evidence="2">An aminoacyl-tRNA editing enzyme that deacylates mischarged D-aminoacyl-tRNAs. Also deacylates mischarged glycyl-tRNA(Ala), protecting cells against glycine mischarging by AlaRS. Acts via tRNA-based rather than protein-based catalysis; rejects L-amino acids rather than detecting D-amino acids in the active site. By recycling D-aminoacyl-tRNA to D-amino acids and free tRNA molecules, this enzyme counteracts the toxicity associated with the formation of D-aminoacyl-tRNA entities in vivo and helps enforce protein L-homochirality.</text>
</comment>
<comment type="catalytic activity">
    <reaction evidence="2">
        <text>glycyl-tRNA(Ala) + H2O = tRNA(Ala) + glycine + H(+)</text>
        <dbReference type="Rhea" id="RHEA:53744"/>
        <dbReference type="Rhea" id="RHEA-COMP:9657"/>
        <dbReference type="Rhea" id="RHEA-COMP:13640"/>
        <dbReference type="ChEBI" id="CHEBI:15377"/>
        <dbReference type="ChEBI" id="CHEBI:15378"/>
        <dbReference type="ChEBI" id="CHEBI:57305"/>
        <dbReference type="ChEBI" id="CHEBI:78442"/>
        <dbReference type="ChEBI" id="CHEBI:78522"/>
    </reaction>
</comment>
<evidence type="ECO:0000313" key="4">
    <source>
        <dbReference type="Proteomes" id="UP001595926"/>
    </source>
</evidence>
<comment type="domain">
    <text evidence="2">A Gly-cisPro motif from one monomer fits into the active site of the other monomer to allow specific chiral rejection of L-amino acids.</text>
</comment>
<dbReference type="CDD" id="cd00563">
    <property type="entry name" value="Dtyr_deacylase"/>
    <property type="match status" value="1"/>
</dbReference>
<sequence length="145" mass="15977">MLAVVQRVSCASVSVNDQVVGSINEGLMALVCIEPDDLPNNLQKMVDKLINYRIFEDENNKMNLSVSSINGGILIVPQFTLAAETKKGLRPSFSNACPPSKAEELFERFVEIIKSKYSKIETGVFGADMKVFLVNDGPVTFNFKV</sequence>
<name>A0ABV9TB11_9GAMM</name>
<keyword evidence="2" id="KW-0820">tRNA-binding</keyword>
<dbReference type="EC" id="3.1.1.96" evidence="2"/>
<keyword evidence="2" id="KW-0963">Cytoplasm</keyword>
<dbReference type="PANTHER" id="PTHR10472">
    <property type="entry name" value="D-TYROSYL-TRNA TYR DEACYLASE"/>
    <property type="match status" value="1"/>
</dbReference>
<keyword evidence="4" id="KW-1185">Reference proteome</keyword>
<dbReference type="EMBL" id="JBHSJH010000002">
    <property type="protein sequence ID" value="MFC4892326.1"/>
    <property type="molecule type" value="Genomic_DNA"/>
</dbReference>
<protein>
    <recommendedName>
        <fullName evidence="2">D-aminoacyl-tRNA deacylase</fullName>
        <shortName evidence="2">DTD</shortName>
        <ecNumber evidence="2">3.1.1.96</ecNumber>
    </recommendedName>
    <alternativeName>
        <fullName evidence="2">Gly-tRNA(Ala) deacylase</fullName>
        <ecNumber evidence="2">3.1.1.-</ecNumber>
    </alternativeName>
</protein>
<comment type="subcellular location">
    <subcellularLocation>
        <location evidence="2">Cytoplasm</location>
    </subcellularLocation>
</comment>
<proteinExistence type="inferred from homology"/>
<comment type="subunit">
    <text evidence="2">Homodimer.</text>
</comment>
<gene>
    <name evidence="2 3" type="primary">dtd</name>
    <name evidence="3" type="ORF">ACFPDQ_04615</name>
</gene>
<dbReference type="Proteomes" id="UP001595926">
    <property type="component" value="Unassembled WGS sequence"/>
</dbReference>
<accession>A0ABV9TB11</accession>
<dbReference type="PANTHER" id="PTHR10472:SF5">
    <property type="entry name" value="D-AMINOACYL-TRNA DEACYLASE 1"/>
    <property type="match status" value="1"/>
</dbReference>
<evidence type="ECO:0000313" key="3">
    <source>
        <dbReference type="EMBL" id="MFC4892326.1"/>
    </source>
</evidence>
<dbReference type="RefSeq" id="WP_119329733.1">
    <property type="nucleotide sequence ID" value="NZ_JBHSJH010000002.1"/>
</dbReference>
<dbReference type="Gene3D" id="3.50.80.10">
    <property type="entry name" value="D-tyrosyl-tRNA(Tyr) deacylase"/>
    <property type="match status" value="1"/>
</dbReference>
<dbReference type="Pfam" id="PF02580">
    <property type="entry name" value="Tyr_Deacylase"/>
    <property type="match status" value="1"/>
</dbReference>
<evidence type="ECO:0000256" key="1">
    <source>
        <dbReference type="ARBA" id="ARBA00009673"/>
    </source>
</evidence>
<feature type="short sequence motif" description="Gly-cisPro motif, important for rejection of L-amino acids" evidence="2">
    <location>
        <begin position="137"/>
        <end position="138"/>
    </location>
</feature>
<keyword evidence="2" id="KW-0694">RNA-binding</keyword>
<dbReference type="InterPro" id="IPR003732">
    <property type="entry name" value="Daa-tRNA_deacyls_DTD"/>
</dbReference>
<dbReference type="EC" id="3.1.1.-" evidence="2"/>